<feature type="chain" id="PRO_5032463556" evidence="1">
    <location>
        <begin position="27"/>
        <end position="168"/>
    </location>
</feature>
<dbReference type="Proteomes" id="UP000595362">
    <property type="component" value="Chromosome"/>
</dbReference>
<dbReference type="EMBL" id="CP066681">
    <property type="protein sequence ID" value="QQG36729.1"/>
    <property type="molecule type" value="Genomic_DNA"/>
</dbReference>
<evidence type="ECO:0000256" key="1">
    <source>
        <dbReference type="SAM" id="SignalP"/>
    </source>
</evidence>
<evidence type="ECO:0000313" key="2">
    <source>
        <dbReference type="EMBL" id="QQG36729.1"/>
    </source>
</evidence>
<dbReference type="AlphaFoldDB" id="A0A7T5R3F9"/>
<accession>A0A7T5R3F9</accession>
<evidence type="ECO:0000313" key="3">
    <source>
        <dbReference type="Proteomes" id="UP000595362"/>
    </source>
</evidence>
<organism evidence="2 3">
    <name type="scientific">Micavibrio aeruginosavorus</name>
    <dbReference type="NCBI Taxonomy" id="349221"/>
    <lineage>
        <taxon>Bacteria</taxon>
        <taxon>Pseudomonadati</taxon>
        <taxon>Bdellovibrionota</taxon>
        <taxon>Bdellovibrionia</taxon>
        <taxon>Bdellovibrionales</taxon>
        <taxon>Pseudobdellovibrionaceae</taxon>
        <taxon>Micavibrio</taxon>
    </lineage>
</organism>
<name>A0A7T5R3F9_9BACT</name>
<gene>
    <name evidence="2" type="ORF">HYS17_02845</name>
</gene>
<feature type="signal peptide" evidence="1">
    <location>
        <begin position="1"/>
        <end position="26"/>
    </location>
</feature>
<sequence>MMSISVRFLLAGAVCVVVGFSAAAQAGTMGSGSGSKATIWGWWPSHWIGLDFKPYIDHPTHTHAGQWGNENWTPADWAAQRGGSGMKVISGFYKADILRSQFIDDDVPVLEVGPGFYMLGGYDKRRVMETVDSEFQITSGKPNGMFMIRDWKTNRDIGSYTAYGLQLQ</sequence>
<proteinExistence type="predicted"/>
<protein>
    <submittedName>
        <fullName evidence="2">Uncharacterized protein</fullName>
    </submittedName>
</protein>
<keyword evidence="1" id="KW-0732">Signal</keyword>
<reference evidence="2 3" key="1">
    <citation type="submission" date="2020-07" db="EMBL/GenBank/DDBJ databases">
        <title>Huge and variable diversity of episymbiotic CPR bacteria and DPANN archaea in groundwater ecosystems.</title>
        <authorList>
            <person name="He C.Y."/>
            <person name="Keren R."/>
            <person name="Whittaker M."/>
            <person name="Farag I.F."/>
            <person name="Doudna J."/>
            <person name="Cate J.H.D."/>
            <person name="Banfield J.F."/>
        </authorList>
    </citation>
    <scope>NUCLEOTIDE SEQUENCE [LARGE SCALE GENOMIC DNA]</scope>
    <source>
        <strain evidence="2">NC_groundwater_70_Ag_B-0.1um_54_66</strain>
    </source>
</reference>